<evidence type="ECO:0000256" key="12">
    <source>
        <dbReference type="ARBA" id="ARBA00023242"/>
    </source>
</evidence>
<evidence type="ECO:0000256" key="15">
    <source>
        <dbReference type="SAM" id="MobiDB-lite"/>
    </source>
</evidence>
<evidence type="ECO:0000256" key="3">
    <source>
        <dbReference type="ARBA" id="ARBA00001954"/>
    </source>
</evidence>
<dbReference type="InterPro" id="IPR036703">
    <property type="entry name" value="MOB_kinase_act_sf"/>
</dbReference>
<evidence type="ECO:0000256" key="9">
    <source>
        <dbReference type="ARBA" id="ARBA00022833"/>
    </source>
</evidence>
<comment type="subcellular location">
    <subcellularLocation>
        <location evidence="4">Nucleus</location>
    </subcellularLocation>
</comment>
<organism evidence="17 18">
    <name type="scientific">Purpureocillium lilacinum</name>
    <name type="common">Paecilomyces lilacinus</name>
    <dbReference type="NCBI Taxonomy" id="33203"/>
    <lineage>
        <taxon>Eukaryota</taxon>
        <taxon>Fungi</taxon>
        <taxon>Dikarya</taxon>
        <taxon>Ascomycota</taxon>
        <taxon>Pezizomycotina</taxon>
        <taxon>Sordariomycetes</taxon>
        <taxon>Hypocreomycetidae</taxon>
        <taxon>Hypocreales</taxon>
        <taxon>Ophiocordycipitaceae</taxon>
        <taxon>Purpureocillium</taxon>
    </lineage>
</organism>
<dbReference type="PANTHER" id="PTHR12849">
    <property type="entry name" value="RNA LARIAT DEBRANCHING ENZYME"/>
    <property type="match status" value="1"/>
</dbReference>
<feature type="binding site" evidence="13">
    <location>
        <position position="1657"/>
    </location>
    <ligand>
        <name>Zn(2+)</name>
        <dbReference type="ChEBI" id="CHEBI:29105"/>
    </ligand>
</feature>
<dbReference type="GO" id="GO:0005634">
    <property type="term" value="C:nucleus"/>
    <property type="evidence" value="ECO:0007669"/>
    <property type="project" value="UniProtKB-SubCell"/>
</dbReference>
<feature type="binding site" evidence="13">
    <location>
        <position position="1662"/>
    </location>
    <ligand>
        <name>Zn(2+)</name>
        <dbReference type="ChEBI" id="CHEBI:29105"/>
    </ligand>
</feature>
<evidence type="ECO:0000256" key="11">
    <source>
        <dbReference type="ARBA" id="ARBA00023211"/>
    </source>
</evidence>
<dbReference type="InterPro" id="IPR002110">
    <property type="entry name" value="Ankyrin_rpt"/>
</dbReference>
<dbReference type="InterPro" id="IPR007708">
    <property type="entry name" value="DBR1_C"/>
</dbReference>
<feature type="compositionally biased region" description="Acidic residues" evidence="15">
    <location>
        <begin position="274"/>
        <end position="289"/>
    </location>
</feature>
<dbReference type="Proteomes" id="UP000245956">
    <property type="component" value="Unassembled WGS sequence"/>
</dbReference>
<dbReference type="GO" id="GO:0000398">
    <property type="term" value="P:mRNA splicing, via spliceosome"/>
    <property type="evidence" value="ECO:0007669"/>
    <property type="project" value="TreeGrafter"/>
</dbReference>
<evidence type="ECO:0000256" key="13">
    <source>
        <dbReference type="PIRSR" id="PIRSR605301-1"/>
    </source>
</evidence>
<proteinExistence type="inferred from homology"/>
<evidence type="ECO:0000256" key="1">
    <source>
        <dbReference type="ARBA" id="ARBA00001936"/>
    </source>
</evidence>
<feature type="domain" description="Lariat debranching enzyme C-terminal" evidence="16">
    <location>
        <begin position="338"/>
        <end position="491"/>
    </location>
</feature>
<dbReference type="SUPFAM" id="SSF56300">
    <property type="entry name" value="Metallo-dependent phosphatases"/>
    <property type="match status" value="1"/>
</dbReference>
<evidence type="ECO:0000256" key="2">
    <source>
        <dbReference type="ARBA" id="ARBA00001947"/>
    </source>
</evidence>
<keyword evidence="12" id="KW-0539">Nucleus</keyword>
<evidence type="ECO:0000256" key="14">
    <source>
        <dbReference type="PROSITE-ProRule" id="PRU00023"/>
    </source>
</evidence>
<feature type="region of interest" description="Disordered" evidence="15">
    <location>
        <begin position="254"/>
        <end position="342"/>
    </location>
</feature>
<dbReference type="SUPFAM" id="SSF101152">
    <property type="entry name" value="Mob1/phocein"/>
    <property type="match status" value="1"/>
</dbReference>
<evidence type="ECO:0000259" key="16">
    <source>
        <dbReference type="SMART" id="SM01124"/>
    </source>
</evidence>
<dbReference type="Gene3D" id="1.20.140.30">
    <property type="entry name" value="MOB kinase activator"/>
    <property type="match status" value="1"/>
</dbReference>
<evidence type="ECO:0000313" key="18">
    <source>
        <dbReference type="Proteomes" id="UP000245956"/>
    </source>
</evidence>
<comment type="cofactor">
    <cofactor evidence="2">
        <name>Zn(2+)</name>
        <dbReference type="ChEBI" id="CHEBI:29105"/>
    </cofactor>
</comment>
<dbReference type="GO" id="GO:0046872">
    <property type="term" value="F:metal ion binding"/>
    <property type="evidence" value="ECO:0007669"/>
    <property type="project" value="UniProtKB-KW"/>
</dbReference>
<comment type="cofactor">
    <cofactor evidence="3">
        <name>Fe(2+)</name>
        <dbReference type="ChEBI" id="CHEBI:29033"/>
    </cofactor>
</comment>
<dbReference type="CDD" id="cd00844">
    <property type="entry name" value="MPP_Dbr1_N"/>
    <property type="match status" value="1"/>
</dbReference>
<name>A0A2U3EH94_PURLI</name>
<keyword evidence="14" id="KW-0040">ANK repeat</keyword>
<dbReference type="Gene3D" id="1.25.40.20">
    <property type="entry name" value="Ankyrin repeat-containing domain"/>
    <property type="match status" value="1"/>
</dbReference>
<evidence type="ECO:0000256" key="5">
    <source>
        <dbReference type="ARBA" id="ARBA00006045"/>
    </source>
</evidence>
<evidence type="ECO:0000256" key="4">
    <source>
        <dbReference type="ARBA" id="ARBA00004123"/>
    </source>
</evidence>
<dbReference type="Pfam" id="PF12796">
    <property type="entry name" value="Ank_2"/>
    <property type="match status" value="1"/>
</dbReference>
<keyword evidence="11" id="KW-0464">Manganese</keyword>
<dbReference type="Pfam" id="PF00149">
    <property type="entry name" value="Metallophos"/>
    <property type="match status" value="1"/>
</dbReference>
<gene>
    <name evidence="17" type="ORF">PCL_09160</name>
</gene>
<dbReference type="InterPro" id="IPR029052">
    <property type="entry name" value="Metallo-depent_PP-like"/>
</dbReference>
<keyword evidence="10" id="KW-0408">Iron</keyword>
<dbReference type="Pfam" id="PF05011">
    <property type="entry name" value="DBR1"/>
    <property type="match status" value="1"/>
</dbReference>
<dbReference type="SMART" id="SM01124">
    <property type="entry name" value="DBR1"/>
    <property type="match status" value="1"/>
</dbReference>
<keyword evidence="8" id="KW-0378">Hydrolase</keyword>
<protein>
    <submittedName>
        <fullName evidence="17">Lariat debranching enzyme</fullName>
    </submittedName>
</protein>
<keyword evidence="9 13" id="KW-0862">Zinc</keyword>
<dbReference type="SMART" id="SM01388">
    <property type="entry name" value="Mob1_phocein"/>
    <property type="match status" value="1"/>
</dbReference>
<dbReference type="InterPro" id="IPR004843">
    <property type="entry name" value="Calcineurin-like_PHP"/>
</dbReference>
<feature type="binding site" evidence="13">
    <location>
        <position position="1744"/>
    </location>
    <ligand>
        <name>Zn(2+)</name>
        <dbReference type="ChEBI" id="CHEBI:29105"/>
    </ligand>
</feature>
<dbReference type="SUPFAM" id="SSF48403">
    <property type="entry name" value="Ankyrin repeat"/>
    <property type="match status" value="1"/>
</dbReference>
<evidence type="ECO:0000313" key="17">
    <source>
        <dbReference type="EMBL" id="PWI73884.1"/>
    </source>
</evidence>
<dbReference type="PROSITE" id="PS50297">
    <property type="entry name" value="ANK_REP_REGION"/>
    <property type="match status" value="1"/>
</dbReference>
<dbReference type="PROSITE" id="PS50088">
    <property type="entry name" value="ANK_REPEAT"/>
    <property type="match status" value="1"/>
</dbReference>
<feature type="compositionally biased region" description="Basic and acidic residues" evidence="15">
    <location>
        <begin position="306"/>
        <end position="315"/>
    </location>
</feature>
<feature type="region of interest" description="Disordered" evidence="15">
    <location>
        <begin position="495"/>
        <end position="517"/>
    </location>
</feature>
<dbReference type="Pfam" id="PF06985">
    <property type="entry name" value="HET"/>
    <property type="match status" value="1"/>
</dbReference>
<sequence>MAASTFETQGVRVAVEGCGHGTLHAIYDSVARSCKERGWDGVDLLIIGGDFQSVRNASDLTAMSVPVKYRHLGDFPEYYSGARTAPYLTIFIAGNHEASSHLWELYYGGWVAPNIYYLGAANVLRFGPLRIAGMSGIWKGHDYRKPHHERLPFNSDDVKSFYHVREVDVRKLLLIQTQVDVGLSHDWPRAIEKHGDSERLFKKKPDFRAESRDGTLGSVAAEYVMDRLRPPYWFSAHLHVKFAALKKYDGADNAVDPATNGKETPPPVQQDAEPNPDEIDLDMDDDDTGASERNGKQGHTDASQEETNRVSDELRAQLPASFAPPPPQVPRQTPGQPVPPGIANKEVRFLALDKCLPKRQYLQLCELVPYDREALSLHPPKDSSPRYRLQYDPEWLSITRVFHSSLSIGDRNAQVAENLGEDKYLPSIEKEREWVEENVVKPAKLDVPENFELTAPPHVPGSPEIVQEQPEEYTNPQTAAFCNLLGVENLWDATTEERTERKERGPPPSAFRGGHRGGFGGGRGVAIGLEGEVDVITLDTDKQFSHIAGNAQSAEAMTDPLPYVYEPLPSTSHIRLLRREATGPDGTLRFSLTTRRVADAKGPDYHCLSYTWGNPFAHGRYFSEHFESVAPQYEPESTVAIELDGRELRIQRNLHDALREVPRSAYVDYLDRPLAGKGGRTYLHDIAEGGSAELVEGWLWNGAAVGSLDDRGRAALHYAAEKGHAAIVEMLCKAGSVRARMDKNEKSALDLARDGGHGDVVVLLEGYIGQPDPLPLESQSPRNPDPADRLIWADAICINQADIDEKSAQVSMMDRIYSNAAYAVAWLGPPDERSSLGLQTLSTLTEHLEGFRASRIEPFGGYDKANYADAGVPFIPWAEWAALAGIYQRQWFRRAWIVQEAILPPILLMYLGDTYISWYDLGNVADALRHSKAKLGASGSTAFVPLHDAAVAVEWNMGEVHKYRTNRNMALRRDVDAAEVRASRSLFVLRELVFNFWTFLASDPRDKVFALYGVINAFADRRLMTDYRRSLVDVYTATTRQLILDAGNLSALSACVYPVQRRDDLPSWVLDFSLPGINGVPEIFSADKGLEYQTPREDAFDSPVLGVRGQRIGSISLAAGRPNIGPSGKLQFDPSWLRLLLSIRGQNGYGEQPVLSEILWRTLCMDMSSGSLFDSKVYGARAPDEFGNQFRMFMLLMVLAGADRMVLDKVGVEPSIKHTFTVSELPYDPMKADMEATLADLDAVAAQDGELNYLPSREEVLYFWDKLECTMVRNTAVDADGGPNDFYVPPEVRAGRSRIVGCGYVVRGSRMFQRCEGFASAYSSVYGGRQLVTVDGAYLGMAALSAAQGDEVWVLPGLTAPAVLRLVAPGNGTAPRYHFVGACYVHGLMHGEVAASGRSELVDIDLLAAPKALRYPCIIIIAALQPQLTLHHHRHHPLPAHFCDLELSSALPWRADPYDLQNTLRGPTSLPSRRYVPGAHRPRSLAIAVIAPLTTGMSQAPDITTLRRRCPTSPPWLSFSPQSNTMAAAVAAAAFRYLSPKSVVTMSRIDNTIIPVHEDRSAGRPLSDSSIGTIANVQPLTDCSNQRTKNQFRPRVGKGGATSYQLRQYAEVTLGGGSLRKVVKLPEGEDENEWLAVNMVDFYNQINLLYGAITEFCSPQSCPEMKATDEFEYLWQDSENYKKPTKMPAPAYIEQLMTWVQANIDNESVLPSKIGVPFPKSFPALVRQIFKRMYRVYAHIYCHHYPVIRELGLEPHLNTSFKQYVLFIDEHGLASGRDYWGPLGDLVDSMLRSD</sequence>
<evidence type="ECO:0000256" key="10">
    <source>
        <dbReference type="ARBA" id="ARBA00023004"/>
    </source>
</evidence>
<evidence type="ECO:0000256" key="6">
    <source>
        <dbReference type="ARBA" id="ARBA00022664"/>
    </source>
</evidence>
<accession>A0A2U3EH94</accession>
<feature type="repeat" description="ANK" evidence="14">
    <location>
        <begin position="711"/>
        <end position="743"/>
    </location>
</feature>
<reference evidence="17 18" key="1">
    <citation type="journal article" date="2016" name="Front. Microbiol.">
        <title>Genome and transcriptome sequences reveal the specific parasitism of the nematophagous Purpureocillium lilacinum 36-1.</title>
        <authorList>
            <person name="Xie J."/>
            <person name="Li S."/>
            <person name="Mo C."/>
            <person name="Xiao X."/>
            <person name="Peng D."/>
            <person name="Wang G."/>
            <person name="Xiao Y."/>
        </authorList>
    </citation>
    <scope>NUCLEOTIDE SEQUENCE [LARGE SCALE GENOMIC DNA]</scope>
    <source>
        <strain evidence="17 18">36-1</strain>
    </source>
</reference>
<comment type="similarity">
    <text evidence="5">Belongs to the lariat debranching enzyme family.</text>
</comment>
<dbReference type="GO" id="GO:0008419">
    <property type="term" value="F:RNA lariat debranching enzyme activity"/>
    <property type="evidence" value="ECO:0007669"/>
    <property type="project" value="TreeGrafter"/>
</dbReference>
<feature type="binding site" evidence="13">
    <location>
        <position position="1739"/>
    </location>
    <ligand>
        <name>Zn(2+)</name>
        <dbReference type="ChEBI" id="CHEBI:29105"/>
    </ligand>
</feature>
<dbReference type="Pfam" id="PF03637">
    <property type="entry name" value="Mob1_phocein"/>
    <property type="match status" value="1"/>
</dbReference>
<dbReference type="InterPro" id="IPR005301">
    <property type="entry name" value="MOB_kinase_act_fam"/>
</dbReference>
<dbReference type="InterPro" id="IPR010730">
    <property type="entry name" value="HET"/>
</dbReference>
<comment type="caution">
    <text evidence="17">The sequence shown here is derived from an EMBL/GenBank/DDBJ whole genome shotgun (WGS) entry which is preliminary data.</text>
</comment>
<dbReference type="InterPro" id="IPR041816">
    <property type="entry name" value="Dbr1_N"/>
</dbReference>
<evidence type="ECO:0000256" key="7">
    <source>
        <dbReference type="ARBA" id="ARBA00022723"/>
    </source>
</evidence>
<dbReference type="PANTHER" id="PTHR12849:SF0">
    <property type="entry name" value="LARIAT DEBRANCHING ENZYME"/>
    <property type="match status" value="1"/>
</dbReference>
<keyword evidence="7 13" id="KW-0479">Metal-binding</keyword>
<feature type="compositionally biased region" description="Basic and acidic residues" evidence="15">
    <location>
        <begin position="495"/>
        <end position="505"/>
    </location>
</feature>
<evidence type="ECO:0000256" key="8">
    <source>
        <dbReference type="ARBA" id="ARBA00022801"/>
    </source>
</evidence>
<dbReference type="EMBL" id="LCWV01000004">
    <property type="protein sequence ID" value="PWI73884.1"/>
    <property type="molecule type" value="Genomic_DNA"/>
</dbReference>
<comment type="cofactor">
    <cofactor evidence="1">
        <name>Mn(2+)</name>
        <dbReference type="ChEBI" id="CHEBI:29035"/>
    </cofactor>
</comment>
<keyword evidence="6" id="KW-0507">mRNA processing</keyword>
<dbReference type="Pfam" id="PF26639">
    <property type="entry name" value="Het-6_barrel"/>
    <property type="match status" value="1"/>
</dbReference>
<dbReference type="InterPro" id="IPR036770">
    <property type="entry name" value="Ankyrin_rpt-contain_sf"/>
</dbReference>